<feature type="domain" description="Zn(2)-C6 fungal-type" evidence="6">
    <location>
        <begin position="23"/>
        <end position="52"/>
    </location>
</feature>
<dbReference type="InterPro" id="IPR007219">
    <property type="entry name" value="XnlR_reg_dom"/>
</dbReference>
<evidence type="ECO:0000256" key="4">
    <source>
        <dbReference type="ARBA" id="ARBA00023163"/>
    </source>
</evidence>
<proteinExistence type="predicted"/>
<dbReference type="Pfam" id="PF04082">
    <property type="entry name" value="Fungal_trans"/>
    <property type="match status" value="1"/>
</dbReference>
<dbReference type="GO" id="GO:0000981">
    <property type="term" value="F:DNA-binding transcription factor activity, RNA polymerase II-specific"/>
    <property type="evidence" value="ECO:0007669"/>
    <property type="project" value="InterPro"/>
</dbReference>
<dbReference type="SUPFAM" id="SSF57701">
    <property type="entry name" value="Zn2/Cys6 DNA-binding domain"/>
    <property type="match status" value="1"/>
</dbReference>
<dbReference type="PROSITE" id="PS50048">
    <property type="entry name" value="ZN2_CY6_FUNGAL_2"/>
    <property type="match status" value="1"/>
</dbReference>
<dbReference type="Proteomes" id="UP000326565">
    <property type="component" value="Unassembled WGS sequence"/>
</dbReference>
<keyword evidence="8" id="KW-1185">Reference proteome</keyword>
<protein>
    <submittedName>
        <fullName evidence="7">C6 finger domain protein</fullName>
    </submittedName>
</protein>
<accession>A0A5N5WTD1</accession>
<dbReference type="SMART" id="SM00066">
    <property type="entry name" value="GAL4"/>
    <property type="match status" value="1"/>
</dbReference>
<dbReference type="InterPro" id="IPR036864">
    <property type="entry name" value="Zn2-C6_fun-type_DNA-bd_sf"/>
</dbReference>
<dbReference type="CDD" id="cd12148">
    <property type="entry name" value="fungal_TF_MHR"/>
    <property type="match status" value="1"/>
</dbReference>
<keyword evidence="2" id="KW-0805">Transcription regulation</keyword>
<dbReference type="PROSITE" id="PS00463">
    <property type="entry name" value="ZN2_CY6_FUNGAL_1"/>
    <property type="match status" value="1"/>
</dbReference>
<dbReference type="Gene3D" id="4.10.240.10">
    <property type="entry name" value="Zn(2)-C6 fungal-type DNA-binding domain"/>
    <property type="match status" value="1"/>
</dbReference>
<dbReference type="OrthoDB" id="10250282at2759"/>
<evidence type="ECO:0000313" key="7">
    <source>
        <dbReference type="EMBL" id="KAB8071838.1"/>
    </source>
</evidence>
<evidence type="ECO:0000256" key="3">
    <source>
        <dbReference type="ARBA" id="ARBA00023125"/>
    </source>
</evidence>
<dbReference type="PANTHER" id="PTHR47431">
    <property type="entry name" value="ZN(II)2CYS6 TRANSCRIPTION FACTOR (EUROFUNG)-RELATED"/>
    <property type="match status" value="1"/>
</dbReference>
<dbReference type="EMBL" id="ML732262">
    <property type="protein sequence ID" value="KAB8071838.1"/>
    <property type="molecule type" value="Genomic_DNA"/>
</dbReference>
<dbReference type="GO" id="GO:0008270">
    <property type="term" value="F:zinc ion binding"/>
    <property type="evidence" value="ECO:0007669"/>
    <property type="project" value="InterPro"/>
</dbReference>
<sequence length="659" mass="72866">MTADPEYRRSISRKFSQPPVKLACLPCRALRIRCDGQTVCATCLAKRRSCSYVPNRRGGPRYCSARKRKGAVASFASVVEEGSLLTPASNTTGMSPNSGDEWVHQLGGLCGPGAGLRSVEMPMAEIDSIFDSIFGSNINETISDMNSASTSNPVRLYGSNEDIHDAYYVFIHPYFPILPPPEHQPVFSRPLARGPPTFEPTSPISLAISAILSLIPHPNERKSKTADYVRRRREYAHCFAQTALGVIEKDFELLSMAQSSPDDLDDGVKAFERHSFHPKLEVSLEGVVALSLLSVYEYAQRGNIDNMLQRANQALALAMSMGLHEAVEEERFADAKRRVWWMTYTTACQASAVSGTPPAFDLYDPWFVTPYPKGWKLLIEAQQALVESALFASDLDQAADRSSDASWVPKRMAELDRQISSLLFHCRDAPLVSQMAPQPDSVEFMASKTMRDFAEIKLHTARIKLHRLCAFQDIMSSEIRHPDAPTATEADCPMGMSSEISSNPIIVEDVSRVSQIHRLQMPFSCDSSSKICLHAALNIVTLLDNLPYPNHTSDALINTQYDSGGSGNELPRTMPAVVCCGMQASYTLLMLSLKARAMQTTTSDGVNPLDTASLSDFRNELYHNLRLIVKCLGNYSIAFEAIQGISDKLDQAIEREFLT</sequence>
<dbReference type="InterPro" id="IPR001138">
    <property type="entry name" value="Zn2Cys6_DnaBD"/>
</dbReference>
<dbReference type="PANTHER" id="PTHR47431:SF5">
    <property type="entry name" value="ZN(II)2CYS6 TRANSCRIPTION FACTOR (EUROFUNG)"/>
    <property type="match status" value="1"/>
</dbReference>
<keyword evidence="1" id="KW-0479">Metal-binding</keyword>
<evidence type="ECO:0000256" key="2">
    <source>
        <dbReference type="ARBA" id="ARBA00023015"/>
    </source>
</evidence>
<reference evidence="7 8" key="1">
    <citation type="submission" date="2019-04" db="EMBL/GenBank/DDBJ databases">
        <title>Friends and foes A comparative genomics study of 23 Aspergillus species from section Flavi.</title>
        <authorList>
            <consortium name="DOE Joint Genome Institute"/>
            <person name="Kjaerbolling I."/>
            <person name="Vesth T."/>
            <person name="Frisvad J.C."/>
            <person name="Nybo J.L."/>
            <person name="Theobald S."/>
            <person name="Kildgaard S."/>
            <person name="Isbrandt T."/>
            <person name="Kuo A."/>
            <person name="Sato A."/>
            <person name="Lyhne E.K."/>
            <person name="Kogle M.E."/>
            <person name="Wiebenga A."/>
            <person name="Kun R.S."/>
            <person name="Lubbers R.J."/>
            <person name="Makela M.R."/>
            <person name="Barry K."/>
            <person name="Chovatia M."/>
            <person name="Clum A."/>
            <person name="Daum C."/>
            <person name="Haridas S."/>
            <person name="He G."/>
            <person name="LaButti K."/>
            <person name="Lipzen A."/>
            <person name="Mondo S."/>
            <person name="Riley R."/>
            <person name="Salamov A."/>
            <person name="Simmons B.A."/>
            <person name="Magnuson J.K."/>
            <person name="Henrissat B."/>
            <person name="Mortensen U.H."/>
            <person name="Larsen T.O."/>
            <person name="Devries R.P."/>
            <person name="Grigoriev I.V."/>
            <person name="Machida M."/>
            <person name="Baker S.E."/>
            <person name="Andersen M.R."/>
        </authorList>
    </citation>
    <scope>NUCLEOTIDE SEQUENCE [LARGE SCALE GENOMIC DNA]</scope>
    <source>
        <strain evidence="7 8">CBS 151.66</strain>
    </source>
</reference>
<evidence type="ECO:0000259" key="6">
    <source>
        <dbReference type="PROSITE" id="PS50048"/>
    </source>
</evidence>
<keyword evidence="5" id="KW-0539">Nucleus</keyword>
<keyword evidence="4" id="KW-0804">Transcription</keyword>
<keyword evidence="3" id="KW-0238">DNA-binding</keyword>
<dbReference type="GO" id="GO:0009893">
    <property type="term" value="P:positive regulation of metabolic process"/>
    <property type="evidence" value="ECO:0007669"/>
    <property type="project" value="UniProtKB-ARBA"/>
</dbReference>
<organism evidence="7 8">
    <name type="scientific">Aspergillus leporis</name>
    <dbReference type="NCBI Taxonomy" id="41062"/>
    <lineage>
        <taxon>Eukaryota</taxon>
        <taxon>Fungi</taxon>
        <taxon>Dikarya</taxon>
        <taxon>Ascomycota</taxon>
        <taxon>Pezizomycotina</taxon>
        <taxon>Eurotiomycetes</taxon>
        <taxon>Eurotiomycetidae</taxon>
        <taxon>Eurotiales</taxon>
        <taxon>Aspergillaceae</taxon>
        <taxon>Aspergillus</taxon>
        <taxon>Aspergillus subgen. Circumdati</taxon>
    </lineage>
</organism>
<dbReference type="AlphaFoldDB" id="A0A5N5WTD1"/>
<dbReference type="CDD" id="cd00067">
    <property type="entry name" value="GAL4"/>
    <property type="match status" value="1"/>
</dbReference>
<evidence type="ECO:0000256" key="5">
    <source>
        <dbReference type="ARBA" id="ARBA00023242"/>
    </source>
</evidence>
<dbReference type="Pfam" id="PF00172">
    <property type="entry name" value="Zn_clus"/>
    <property type="match status" value="1"/>
</dbReference>
<name>A0A5N5WTD1_9EURO</name>
<evidence type="ECO:0000256" key="1">
    <source>
        <dbReference type="ARBA" id="ARBA00022723"/>
    </source>
</evidence>
<gene>
    <name evidence="7" type="ORF">BDV29DRAFT_197147</name>
</gene>
<evidence type="ECO:0000313" key="8">
    <source>
        <dbReference type="Proteomes" id="UP000326565"/>
    </source>
</evidence>
<dbReference type="GO" id="GO:0003677">
    <property type="term" value="F:DNA binding"/>
    <property type="evidence" value="ECO:0007669"/>
    <property type="project" value="UniProtKB-KW"/>
</dbReference>
<dbReference type="GO" id="GO:0006351">
    <property type="term" value="P:DNA-templated transcription"/>
    <property type="evidence" value="ECO:0007669"/>
    <property type="project" value="InterPro"/>
</dbReference>